<evidence type="ECO:0000256" key="1">
    <source>
        <dbReference type="ARBA" id="ARBA00004141"/>
    </source>
</evidence>
<evidence type="ECO:0000313" key="2">
    <source>
        <dbReference type="EMBL" id="KHG09160.1"/>
    </source>
</evidence>
<comment type="caution">
    <text evidence="2">The sequence shown here is derived from an EMBL/GenBank/DDBJ whole genome shotgun (WGS) entry which is preliminary data.</text>
</comment>
<dbReference type="AlphaFoldDB" id="A0A0B0N8N1"/>
<dbReference type="OrthoDB" id="5854584at2759"/>
<dbReference type="PANTHER" id="PTHR31965">
    <property type="entry name" value="TRANSMEMBRANE PROTEIN 42"/>
    <property type="match status" value="1"/>
</dbReference>
<protein>
    <submittedName>
        <fullName evidence="2">Uncharacterized protein</fullName>
    </submittedName>
</protein>
<dbReference type="Proteomes" id="UP000032142">
    <property type="component" value="Unassembled WGS sequence"/>
</dbReference>
<dbReference type="SUPFAM" id="SSF103481">
    <property type="entry name" value="Multidrug resistance efflux transporter EmrE"/>
    <property type="match status" value="1"/>
</dbReference>
<dbReference type="OMA" id="CVILFNV"/>
<dbReference type="EMBL" id="JRRC01530958">
    <property type="protein sequence ID" value="KHG09160.1"/>
    <property type="molecule type" value="Genomic_DNA"/>
</dbReference>
<organism evidence="2 3">
    <name type="scientific">Gossypium arboreum</name>
    <name type="common">Tree cotton</name>
    <name type="synonym">Gossypium nanking</name>
    <dbReference type="NCBI Taxonomy" id="29729"/>
    <lineage>
        <taxon>Eukaryota</taxon>
        <taxon>Viridiplantae</taxon>
        <taxon>Streptophyta</taxon>
        <taxon>Embryophyta</taxon>
        <taxon>Tracheophyta</taxon>
        <taxon>Spermatophyta</taxon>
        <taxon>Magnoliopsida</taxon>
        <taxon>eudicotyledons</taxon>
        <taxon>Gunneridae</taxon>
        <taxon>Pentapetalae</taxon>
        <taxon>rosids</taxon>
        <taxon>malvids</taxon>
        <taxon>Malvales</taxon>
        <taxon>Malvaceae</taxon>
        <taxon>Malvoideae</taxon>
        <taxon>Gossypium</taxon>
    </lineage>
</organism>
<dbReference type="InterPro" id="IPR037185">
    <property type="entry name" value="EmrE-like"/>
</dbReference>
<dbReference type="KEGG" id="gab:108482080"/>
<name>A0A0B0N8N1_GOSAR</name>
<reference evidence="3" key="1">
    <citation type="submission" date="2014-09" db="EMBL/GenBank/DDBJ databases">
        <authorList>
            <person name="Mudge J."/>
            <person name="Ramaraj T."/>
            <person name="Lindquist I.E."/>
            <person name="Bharti A.K."/>
            <person name="Sundararajan A."/>
            <person name="Cameron C.T."/>
            <person name="Woodward J.E."/>
            <person name="May G.D."/>
            <person name="Brubaker C."/>
            <person name="Broadhvest J."/>
            <person name="Wilkins T.A."/>
        </authorList>
    </citation>
    <scope>NUCLEOTIDE SEQUENCE</scope>
    <source>
        <strain evidence="3">cv. AKA8401</strain>
    </source>
</reference>
<keyword evidence="3" id="KW-1185">Reference proteome</keyword>
<gene>
    <name evidence="2" type="ORF">F383_14600</name>
</gene>
<sequence length="116" mass="12590">MEGSSGKGYAWAISAGFNAAFAAVSAKLLLPPVIRYGLVVFFNVIMWGCYVNSLKALSSLQATVTNFATNFLTSGLAGFFLFEELLSFKWFAGAMFIVIGVLILSKSSVEKREKKD</sequence>
<dbReference type="InterPro" id="IPR039632">
    <property type="entry name" value="TMEM42"/>
</dbReference>
<accession>A0A0B0N8N1</accession>
<evidence type="ECO:0000313" key="3">
    <source>
        <dbReference type="Proteomes" id="UP000032142"/>
    </source>
</evidence>
<proteinExistence type="predicted"/>
<comment type="subcellular location">
    <subcellularLocation>
        <location evidence="1">Membrane</location>
        <topology evidence="1">Multi-pass membrane protein</topology>
    </subcellularLocation>
</comment>
<dbReference type="PANTHER" id="PTHR31965:SF1">
    <property type="entry name" value="TRANSMEMBRANE PROTEIN 42"/>
    <property type="match status" value="1"/>
</dbReference>